<name>A0A1Y1YCI6_9FUNG</name>
<feature type="compositionally biased region" description="Basic and acidic residues" evidence="1">
    <location>
        <begin position="250"/>
        <end position="260"/>
    </location>
</feature>
<dbReference type="InParanoid" id="A0A1Y1YCI6"/>
<feature type="compositionally biased region" description="Basic and acidic residues" evidence="1">
    <location>
        <begin position="289"/>
        <end position="306"/>
    </location>
</feature>
<reference evidence="2 3" key="1">
    <citation type="submission" date="2016-07" db="EMBL/GenBank/DDBJ databases">
        <title>Pervasive Adenine N6-methylation of Active Genes in Fungi.</title>
        <authorList>
            <consortium name="DOE Joint Genome Institute"/>
            <person name="Mondo S.J."/>
            <person name="Dannebaum R.O."/>
            <person name="Kuo R.C."/>
            <person name="Labutti K."/>
            <person name="Haridas S."/>
            <person name="Kuo A."/>
            <person name="Salamov A."/>
            <person name="Ahrendt S.R."/>
            <person name="Lipzen A."/>
            <person name="Sullivan W."/>
            <person name="Andreopoulos W.B."/>
            <person name="Clum A."/>
            <person name="Lindquist E."/>
            <person name="Daum C."/>
            <person name="Ramamoorthy G.K."/>
            <person name="Gryganskyi A."/>
            <person name="Culley D."/>
            <person name="Magnuson J.K."/>
            <person name="James T.Y."/>
            <person name="O'Malley M.A."/>
            <person name="Stajich J.E."/>
            <person name="Spatafora J.W."/>
            <person name="Visel A."/>
            <person name="Grigoriev I.V."/>
        </authorList>
    </citation>
    <scope>NUCLEOTIDE SEQUENCE [LARGE SCALE GENOMIC DNA]</scope>
    <source>
        <strain evidence="2 3">CBS 931.73</strain>
    </source>
</reference>
<accession>A0A1Y1YCI6</accession>
<evidence type="ECO:0000256" key="1">
    <source>
        <dbReference type="SAM" id="MobiDB-lite"/>
    </source>
</evidence>
<evidence type="ECO:0000313" key="2">
    <source>
        <dbReference type="EMBL" id="ORX95645.1"/>
    </source>
</evidence>
<keyword evidence="3" id="KW-1185">Reference proteome</keyword>
<organism evidence="2 3">
    <name type="scientific">Basidiobolus meristosporus CBS 931.73</name>
    <dbReference type="NCBI Taxonomy" id="1314790"/>
    <lineage>
        <taxon>Eukaryota</taxon>
        <taxon>Fungi</taxon>
        <taxon>Fungi incertae sedis</taxon>
        <taxon>Zoopagomycota</taxon>
        <taxon>Entomophthoromycotina</taxon>
        <taxon>Basidiobolomycetes</taxon>
        <taxon>Basidiobolales</taxon>
        <taxon>Basidiobolaceae</taxon>
        <taxon>Basidiobolus</taxon>
    </lineage>
</organism>
<feature type="region of interest" description="Disordered" evidence="1">
    <location>
        <begin position="246"/>
        <end position="321"/>
    </location>
</feature>
<feature type="compositionally biased region" description="Polar residues" evidence="1">
    <location>
        <begin position="338"/>
        <end position="351"/>
    </location>
</feature>
<evidence type="ECO:0000313" key="3">
    <source>
        <dbReference type="Proteomes" id="UP000193498"/>
    </source>
</evidence>
<gene>
    <name evidence="2" type="ORF">K493DRAFT_24231</name>
</gene>
<sequence>MANMLDNIGRFIFDDNTELLNHQNDQDKEQLLDFFEALKGQIDLGANPPLNPEFQANDFSLDFLNPEPMNSVTNINLPDVSPAQQAPVDFTFDQSPLDGQFSVPYVDNLYPAPLYPSTDAFGQNMGACADFNIMQLPEELGPSNAYFTDMQVSQQSELIFNMQACNNINAVSVDNASNMLYPYLDPSSQPLYSSTLEQVSSLEQPYVHPAMSHARKSSVNRQFEASVPRLDSNLPNYTAISMLSQMSAPGEKRRPSDSKASKAPSKTPEEEQTTRVPPVNSGSDQRSATIHESRSQSVANKDRAESIPRNQKLSAADQKKASHFKLVDMIIQKLKATGNENSKPHVQSAASAKQPIDDEDSSDLMEKLQARLEAIRLGGKSA</sequence>
<comment type="caution">
    <text evidence="2">The sequence shown here is derived from an EMBL/GenBank/DDBJ whole genome shotgun (WGS) entry which is preliminary data.</text>
</comment>
<protein>
    <submittedName>
        <fullName evidence="2">Uncharacterized protein</fullName>
    </submittedName>
</protein>
<proteinExistence type="predicted"/>
<dbReference type="AlphaFoldDB" id="A0A1Y1YCI6"/>
<dbReference type="Proteomes" id="UP000193498">
    <property type="component" value="Unassembled WGS sequence"/>
</dbReference>
<feature type="region of interest" description="Disordered" evidence="1">
    <location>
        <begin position="336"/>
        <end position="363"/>
    </location>
</feature>
<dbReference type="EMBL" id="MCFE01000171">
    <property type="protein sequence ID" value="ORX95645.1"/>
    <property type="molecule type" value="Genomic_DNA"/>
</dbReference>